<evidence type="ECO:0008006" key="4">
    <source>
        <dbReference type="Google" id="ProtNLM"/>
    </source>
</evidence>
<protein>
    <recommendedName>
        <fullName evidence="4">Tat pathway signal sequence domain protein</fullName>
    </recommendedName>
</protein>
<comment type="caution">
    <text evidence="2">The sequence shown here is derived from an EMBL/GenBank/DDBJ whole genome shotgun (WGS) entry which is preliminary data.</text>
</comment>
<dbReference type="OrthoDB" id="3539644at2"/>
<feature type="signal peptide" evidence="1">
    <location>
        <begin position="1"/>
        <end position="20"/>
    </location>
</feature>
<organism evidence="2 3">
    <name type="scientific">Nonomuraea zeae</name>
    <dbReference type="NCBI Taxonomy" id="1642303"/>
    <lineage>
        <taxon>Bacteria</taxon>
        <taxon>Bacillati</taxon>
        <taxon>Actinomycetota</taxon>
        <taxon>Actinomycetes</taxon>
        <taxon>Streptosporangiales</taxon>
        <taxon>Streptosporangiaceae</taxon>
        <taxon>Nonomuraea</taxon>
    </lineage>
</organism>
<dbReference type="AlphaFoldDB" id="A0A5S4GZS1"/>
<dbReference type="Proteomes" id="UP000306628">
    <property type="component" value="Unassembled WGS sequence"/>
</dbReference>
<evidence type="ECO:0000256" key="1">
    <source>
        <dbReference type="SAM" id="SignalP"/>
    </source>
</evidence>
<gene>
    <name evidence="2" type="ORF">ETD85_04690</name>
</gene>
<name>A0A5S4GZS1_9ACTN</name>
<keyword evidence="3" id="KW-1185">Reference proteome</keyword>
<reference evidence="2 3" key="1">
    <citation type="submission" date="2019-05" db="EMBL/GenBank/DDBJ databases">
        <title>Draft genome sequence of Nonomuraea zeae DSM 100528.</title>
        <authorList>
            <person name="Saricaoglu S."/>
            <person name="Isik K."/>
        </authorList>
    </citation>
    <scope>NUCLEOTIDE SEQUENCE [LARGE SCALE GENOMIC DNA]</scope>
    <source>
        <strain evidence="2 3">DSM 100528</strain>
    </source>
</reference>
<dbReference type="RefSeq" id="WP_138688347.1">
    <property type="nucleotide sequence ID" value="NZ_JBHSAZ010000114.1"/>
</dbReference>
<evidence type="ECO:0000313" key="2">
    <source>
        <dbReference type="EMBL" id="TMR38407.1"/>
    </source>
</evidence>
<keyword evidence="1" id="KW-0732">Signal</keyword>
<proteinExistence type="predicted"/>
<sequence>MIKSLTGTLLVAAAATTLMAAPAAASTAGASSASVSASTATSKSAATASAQLIRTKVYFGRCRDTCTIKVRVTNISRRNLFNVRLNARLKVNGRKAGTCTDYVGGLRARRTTWAACTVRTSTLSNLYNDYLDGFSGFRYYASTYVSYRYYR</sequence>
<dbReference type="EMBL" id="VCKX01000009">
    <property type="protein sequence ID" value="TMR38407.1"/>
    <property type="molecule type" value="Genomic_DNA"/>
</dbReference>
<feature type="chain" id="PRO_5039143837" description="Tat pathway signal sequence domain protein" evidence="1">
    <location>
        <begin position="21"/>
        <end position="151"/>
    </location>
</feature>
<accession>A0A5S4GZS1</accession>
<evidence type="ECO:0000313" key="3">
    <source>
        <dbReference type="Proteomes" id="UP000306628"/>
    </source>
</evidence>